<organism evidence="2 3">
    <name type="scientific">Hypocrea atroviridis (strain ATCC 20476 / IMI 206040)</name>
    <name type="common">Trichoderma atroviride</name>
    <dbReference type="NCBI Taxonomy" id="452589"/>
    <lineage>
        <taxon>Eukaryota</taxon>
        <taxon>Fungi</taxon>
        <taxon>Dikarya</taxon>
        <taxon>Ascomycota</taxon>
        <taxon>Pezizomycotina</taxon>
        <taxon>Sordariomycetes</taxon>
        <taxon>Hypocreomycetidae</taxon>
        <taxon>Hypocreales</taxon>
        <taxon>Hypocreaceae</taxon>
        <taxon>Trichoderma</taxon>
    </lineage>
</organism>
<keyword evidence="1" id="KW-0472">Membrane</keyword>
<protein>
    <submittedName>
        <fullName evidence="2">Uncharacterized protein</fullName>
    </submittedName>
</protein>
<feature type="transmembrane region" description="Helical" evidence="1">
    <location>
        <begin position="21"/>
        <end position="38"/>
    </location>
</feature>
<keyword evidence="1" id="KW-1133">Transmembrane helix</keyword>
<comment type="caution">
    <text evidence="2">The sequence shown here is derived from an EMBL/GenBank/DDBJ whole genome shotgun (WGS) entry which is preliminary data.</text>
</comment>
<keyword evidence="1" id="KW-0812">Transmembrane</keyword>
<dbReference type="EMBL" id="ABDG02000024">
    <property type="protein sequence ID" value="EHK45441.1"/>
    <property type="molecule type" value="Genomic_DNA"/>
</dbReference>
<feature type="transmembrane region" description="Helical" evidence="1">
    <location>
        <begin position="50"/>
        <end position="75"/>
    </location>
</feature>
<dbReference type="AlphaFoldDB" id="G9NWV2"/>
<dbReference type="Proteomes" id="UP000005426">
    <property type="component" value="Unassembled WGS sequence"/>
</dbReference>
<name>G9NWV2_HYPAI</name>
<dbReference type="HOGENOM" id="CLU_2061808_0_0_1"/>
<accession>G9NWV2</accession>
<reference evidence="2 3" key="1">
    <citation type="journal article" date="2011" name="Genome Biol.">
        <title>Comparative genome sequence analysis underscores mycoparasitism as the ancestral life style of Trichoderma.</title>
        <authorList>
            <person name="Kubicek C.P."/>
            <person name="Herrera-Estrella A."/>
            <person name="Seidl-Seiboth V."/>
            <person name="Martinez D.A."/>
            <person name="Druzhinina I.S."/>
            <person name="Thon M."/>
            <person name="Zeilinger S."/>
            <person name="Casas-Flores S."/>
            <person name="Horwitz B.A."/>
            <person name="Mukherjee P.K."/>
            <person name="Mukherjee M."/>
            <person name="Kredics L."/>
            <person name="Alcaraz L.D."/>
            <person name="Aerts A."/>
            <person name="Antal Z."/>
            <person name="Atanasova L."/>
            <person name="Cervantes-Badillo M.G."/>
            <person name="Challacombe J."/>
            <person name="Chertkov O."/>
            <person name="McCluskey K."/>
            <person name="Coulpier F."/>
            <person name="Deshpande N."/>
            <person name="von Doehren H."/>
            <person name="Ebbole D.J."/>
            <person name="Esquivel-Naranjo E.U."/>
            <person name="Fekete E."/>
            <person name="Flipphi M."/>
            <person name="Glaser F."/>
            <person name="Gomez-Rodriguez E.Y."/>
            <person name="Gruber S."/>
            <person name="Han C."/>
            <person name="Henrissat B."/>
            <person name="Hermosa R."/>
            <person name="Hernandez-Onate M."/>
            <person name="Karaffa L."/>
            <person name="Kosti I."/>
            <person name="Le Crom S."/>
            <person name="Lindquist E."/>
            <person name="Lucas S."/>
            <person name="Luebeck M."/>
            <person name="Luebeck P.S."/>
            <person name="Margeot A."/>
            <person name="Metz B."/>
            <person name="Misra M."/>
            <person name="Nevalainen H."/>
            <person name="Omann M."/>
            <person name="Packer N."/>
            <person name="Perrone G."/>
            <person name="Uresti-Rivera E.E."/>
            <person name="Salamov A."/>
            <person name="Schmoll M."/>
            <person name="Seiboth B."/>
            <person name="Shapiro H."/>
            <person name="Sukno S."/>
            <person name="Tamayo-Ramos J.A."/>
            <person name="Tisch D."/>
            <person name="Wiest A."/>
            <person name="Wilkinson H.H."/>
            <person name="Zhang M."/>
            <person name="Coutinho P.M."/>
            <person name="Kenerley C.M."/>
            <person name="Monte E."/>
            <person name="Baker S.E."/>
            <person name="Grigoriev I.V."/>
        </authorList>
    </citation>
    <scope>NUCLEOTIDE SEQUENCE [LARGE SCALE GENOMIC DNA]</scope>
    <source>
        <strain evidence="3">ATCC 20476 / IMI 206040</strain>
    </source>
</reference>
<sequence length="119" mass="13018">MGPARGARKTSSTWRLSNPVLRCYLHTYGGGCLIPPSFRGRGSEPWGENAAMSLVAAVMSVGILCTGCLAIILIMATAERAMQYRVHVRSRQHGRELVNKQLADLPIYSYFSVALPPLQ</sequence>
<keyword evidence="3" id="KW-1185">Reference proteome</keyword>
<gene>
    <name evidence="2" type="ORF">TRIATDRAFT_257400</name>
</gene>
<evidence type="ECO:0000313" key="3">
    <source>
        <dbReference type="Proteomes" id="UP000005426"/>
    </source>
</evidence>
<proteinExistence type="predicted"/>
<evidence type="ECO:0000256" key="1">
    <source>
        <dbReference type="SAM" id="Phobius"/>
    </source>
</evidence>
<evidence type="ECO:0000313" key="2">
    <source>
        <dbReference type="EMBL" id="EHK45441.1"/>
    </source>
</evidence>